<evidence type="ECO:0000256" key="1">
    <source>
        <dbReference type="SAM" id="Coils"/>
    </source>
</evidence>
<sequence length="378" mass="42191">MSSLGKSSVSPSSSPVILDSESDDISASNPSGAHSQSKKASKNMKKFLEMGKEKYFRTKHVLRGRTFHPDILSIDMVKRVCELLNFQGWGNLFLDTKLLVHEKEVVEFYTNLKVLEENVVTSTVKGVELVFDRSRLGEILCIPSVGLAEYVWATDEQCILTTTYSQRRVTSKVRKVLKGEMAPVRKLLFELVHKGVLPRGHRRHITSFRDMGIANALERKEPVDWPSLMIKHMARVADPQPGSHQLAFGNLLTRVFTVFAVPLDEGRALMRADMFTQSTLAECGLIADPAQVPITSPRASGPVTRLLKDLQAARDQCETLRNENMSLRTELTASKEEVGRLKDQLVQQQLDNNARVDRVLQLLASSSSCPPNLSHPSS</sequence>
<evidence type="ECO:0000256" key="2">
    <source>
        <dbReference type="SAM" id="MobiDB-lite"/>
    </source>
</evidence>
<accession>A0ABQ7W271</accession>
<keyword evidence="1" id="KW-0175">Coiled coil</keyword>
<comment type="caution">
    <text evidence="4">The sequence shown here is derived from an EMBL/GenBank/DDBJ whole genome shotgun (WGS) entry which is preliminary data.</text>
</comment>
<dbReference type="Proteomes" id="UP000826656">
    <property type="component" value="Unassembled WGS sequence"/>
</dbReference>
<feature type="compositionally biased region" description="Polar residues" evidence="2">
    <location>
        <begin position="25"/>
        <end position="35"/>
    </location>
</feature>
<dbReference type="Pfam" id="PF20167">
    <property type="entry name" value="Transposase_32"/>
    <property type="match status" value="1"/>
</dbReference>
<feature type="coiled-coil region" evidence="1">
    <location>
        <begin position="303"/>
        <end position="344"/>
    </location>
</feature>
<reference evidence="4 5" key="1">
    <citation type="journal article" date="2021" name="bioRxiv">
        <title>Chromosome-scale and haplotype-resolved genome assembly of a tetraploid potato cultivar.</title>
        <authorList>
            <person name="Sun H."/>
            <person name="Jiao W.-B."/>
            <person name="Krause K."/>
            <person name="Campoy J.A."/>
            <person name="Goel M."/>
            <person name="Folz-Donahue K."/>
            <person name="Kukat C."/>
            <person name="Huettel B."/>
            <person name="Schneeberger K."/>
        </authorList>
    </citation>
    <scope>NUCLEOTIDE SEQUENCE [LARGE SCALE GENOMIC DNA]</scope>
    <source>
        <strain evidence="4">SolTubOtavaFocal</strain>
        <tissue evidence="4">Leaves</tissue>
    </source>
</reference>
<feature type="domain" description="Putative plant transposon protein" evidence="3">
    <location>
        <begin position="88"/>
        <end position="262"/>
    </location>
</feature>
<evidence type="ECO:0000259" key="3">
    <source>
        <dbReference type="Pfam" id="PF20167"/>
    </source>
</evidence>
<dbReference type="EMBL" id="JAIVGD010000005">
    <property type="protein sequence ID" value="KAH0774148.1"/>
    <property type="molecule type" value="Genomic_DNA"/>
</dbReference>
<name>A0ABQ7W271_SOLTU</name>
<dbReference type="InterPro" id="IPR046796">
    <property type="entry name" value="Transposase_32_dom"/>
</dbReference>
<evidence type="ECO:0000313" key="5">
    <source>
        <dbReference type="Proteomes" id="UP000826656"/>
    </source>
</evidence>
<proteinExistence type="predicted"/>
<keyword evidence="5" id="KW-1185">Reference proteome</keyword>
<feature type="compositionally biased region" description="Low complexity" evidence="2">
    <location>
        <begin position="1"/>
        <end position="19"/>
    </location>
</feature>
<gene>
    <name evidence="4" type="ORF">KY290_011285</name>
</gene>
<organism evidence="4 5">
    <name type="scientific">Solanum tuberosum</name>
    <name type="common">Potato</name>
    <dbReference type="NCBI Taxonomy" id="4113"/>
    <lineage>
        <taxon>Eukaryota</taxon>
        <taxon>Viridiplantae</taxon>
        <taxon>Streptophyta</taxon>
        <taxon>Embryophyta</taxon>
        <taxon>Tracheophyta</taxon>
        <taxon>Spermatophyta</taxon>
        <taxon>Magnoliopsida</taxon>
        <taxon>eudicotyledons</taxon>
        <taxon>Gunneridae</taxon>
        <taxon>Pentapetalae</taxon>
        <taxon>asterids</taxon>
        <taxon>lamiids</taxon>
        <taxon>Solanales</taxon>
        <taxon>Solanaceae</taxon>
        <taxon>Solanoideae</taxon>
        <taxon>Solaneae</taxon>
        <taxon>Solanum</taxon>
    </lineage>
</organism>
<feature type="region of interest" description="Disordered" evidence="2">
    <location>
        <begin position="1"/>
        <end position="41"/>
    </location>
</feature>
<protein>
    <recommendedName>
        <fullName evidence="3">Putative plant transposon protein domain-containing protein</fullName>
    </recommendedName>
</protein>
<evidence type="ECO:0000313" key="4">
    <source>
        <dbReference type="EMBL" id="KAH0774148.1"/>
    </source>
</evidence>